<evidence type="ECO:0000313" key="3">
    <source>
        <dbReference type="EnsemblFungi" id="EJT73538"/>
    </source>
</evidence>
<dbReference type="AlphaFoldDB" id="J3P1J6"/>
<dbReference type="Proteomes" id="UP000006039">
    <property type="component" value="Unassembled WGS sequence"/>
</dbReference>
<reference evidence="2" key="3">
    <citation type="submission" date="2010-09" db="EMBL/GenBank/DDBJ databases">
        <title>Annotation of Gaeumannomyces graminis var. tritici R3-111a-1.</title>
        <authorList>
            <consortium name="The Broad Institute Genome Sequencing Platform"/>
            <person name="Ma L.-J."/>
            <person name="Dead R."/>
            <person name="Young S.K."/>
            <person name="Zeng Q."/>
            <person name="Gargeya S."/>
            <person name="Fitzgerald M."/>
            <person name="Haas B."/>
            <person name="Abouelleil A."/>
            <person name="Alvarado L."/>
            <person name="Arachchi H.M."/>
            <person name="Berlin A."/>
            <person name="Brown A."/>
            <person name="Chapman S.B."/>
            <person name="Chen Z."/>
            <person name="Dunbar C."/>
            <person name="Freedman E."/>
            <person name="Gearin G."/>
            <person name="Gellesch M."/>
            <person name="Goldberg J."/>
            <person name="Griggs A."/>
            <person name="Gujja S."/>
            <person name="Heiman D."/>
            <person name="Howarth C."/>
            <person name="Larson L."/>
            <person name="Lui A."/>
            <person name="MacDonald P.J.P."/>
            <person name="Mehta T."/>
            <person name="Montmayeur A."/>
            <person name="Murphy C."/>
            <person name="Neiman D."/>
            <person name="Pearson M."/>
            <person name="Priest M."/>
            <person name="Roberts A."/>
            <person name="Saif S."/>
            <person name="Shea T."/>
            <person name="Shenoy N."/>
            <person name="Sisk P."/>
            <person name="Stolte C."/>
            <person name="Sykes S."/>
            <person name="Yandava C."/>
            <person name="Wortman J."/>
            <person name="Nusbaum C."/>
            <person name="Birren B."/>
        </authorList>
    </citation>
    <scope>NUCLEOTIDE SEQUENCE</scope>
    <source>
        <strain evidence="2">R3-111a-1</strain>
    </source>
</reference>
<reference evidence="4" key="1">
    <citation type="submission" date="2010-07" db="EMBL/GenBank/DDBJ databases">
        <title>The genome sequence of Gaeumannomyces graminis var. tritici strain R3-111a-1.</title>
        <authorList>
            <consortium name="The Broad Institute Genome Sequencing Platform"/>
            <person name="Ma L.-J."/>
            <person name="Dead R."/>
            <person name="Young S."/>
            <person name="Zeng Q."/>
            <person name="Koehrsen M."/>
            <person name="Alvarado L."/>
            <person name="Berlin A."/>
            <person name="Chapman S.B."/>
            <person name="Chen Z."/>
            <person name="Freedman E."/>
            <person name="Gellesch M."/>
            <person name="Goldberg J."/>
            <person name="Griggs A."/>
            <person name="Gujja S."/>
            <person name="Heilman E.R."/>
            <person name="Heiman D."/>
            <person name="Hepburn T."/>
            <person name="Howarth C."/>
            <person name="Jen D."/>
            <person name="Larson L."/>
            <person name="Mehta T."/>
            <person name="Neiman D."/>
            <person name="Pearson M."/>
            <person name="Roberts A."/>
            <person name="Saif S."/>
            <person name="Shea T."/>
            <person name="Shenoy N."/>
            <person name="Sisk P."/>
            <person name="Stolte C."/>
            <person name="Sykes S."/>
            <person name="Walk T."/>
            <person name="White J."/>
            <person name="Yandava C."/>
            <person name="Haas B."/>
            <person name="Nusbaum C."/>
            <person name="Birren B."/>
        </authorList>
    </citation>
    <scope>NUCLEOTIDE SEQUENCE [LARGE SCALE GENOMIC DNA]</scope>
    <source>
        <strain evidence="4">R3-111a-1</strain>
    </source>
</reference>
<accession>J3P1J6</accession>
<keyword evidence="1" id="KW-1133">Transmembrane helix</keyword>
<protein>
    <submittedName>
        <fullName evidence="2 3">Uncharacterized protein</fullName>
    </submittedName>
</protein>
<keyword evidence="1" id="KW-0472">Membrane</keyword>
<keyword evidence="1" id="KW-0812">Transmembrane</keyword>
<sequence>MPLSQSGIAKRSTLHCQASALKYRVILLILLMLNVPFKCYVLGLLVVILSPLFNGQALLACLCLSPFLLLVHLI</sequence>
<reference evidence="2" key="2">
    <citation type="submission" date="2010-07" db="EMBL/GenBank/DDBJ databases">
        <authorList>
            <consortium name="The Broad Institute Genome Sequencing Platform"/>
            <consortium name="Broad Institute Genome Sequencing Center for Infectious Disease"/>
            <person name="Ma L.-J."/>
            <person name="Dead R."/>
            <person name="Young S."/>
            <person name="Zeng Q."/>
            <person name="Koehrsen M."/>
            <person name="Alvarado L."/>
            <person name="Berlin A."/>
            <person name="Chapman S.B."/>
            <person name="Chen Z."/>
            <person name="Freedman E."/>
            <person name="Gellesch M."/>
            <person name="Goldberg J."/>
            <person name="Griggs A."/>
            <person name="Gujja S."/>
            <person name="Heilman E.R."/>
            <person name="Heiman D."/>
            <person name="Hepburn T."/>
            <person name="Howarth C."/>
            <person name="Jen D."/>
            <person name="Larson L."/>
            <person name="Mehta T."/>
            <person name="Neiman D."/>
            <person name="Pearson M."/>
            <person name="Roberts A."/>
            <person name="Saif S."/>
            <person name="Shea T."/>
            <person name="Shenoy N."/>
            <person name="Sisk P."/>
            <person name="Stolte C."/>
            <person name="Sykes S."/>
            <person name="Walk T."/>
            <person name="White J."/>
            <person name="Yandava C."/>
            <person name="Haas B."/>
            <person name="Nusbaum C."/>
            <person name="Birren B."/>
        </authorList>
    </citation>
    <scope>NUCLEOTIDE SEQUENCE</scope>
    <source>
        <strain evidence="2">R3-111a-1</strain>
    </source>
</reference>
<proteinExistence type="predicted"/>
<keyword evidence="4" id="KW-1185">Reference proteome</keyword>
<gene>
    <name evidence="3" type="primary">20347852</name>
    <name evidence="2" type="ORF">GGTG_07394</name>
</gene>
<dbReference type="GeneID" id="20347852"/>
<reference evidence="3" key="4">
    <citation type="journal article" date="2015" name="G3 (Bethesda)">
        <title>Genome sequences of three phytopathogenic species of the Magnaporthaceae family of fungi.</title>
        <authorList>
            <person name="Okagaki L.H."/>
            <person name="Nunes C.C."/>
            <person name="Sailsbery J."/>
            <person name="Clay B."/>
            <person name="Brown D."/>
            <person name="John T."/>
            <person name="Oh Y."/>
            <person name="Young N."/>
            <person name="Fitzgerald M."/>
            <person name="Haas B.J."/>
            <person name="Zeng Q."/>
            <person name="Young S."/>
            <person name="Adiconis X."/>
            <person name="Fan L."/>
            <person name="Levin J.Z."/>
            <person name="Mitchell T.K."/>
            <person name="Okubara P.A."/>
            <person name="Farman M.L."/>
            <person name="Kohn L.M."/>
            <person name="Birren B."/>
            <person name="Ma L.-J."/>
            <person name="Dean R.A."/>
        </authorList>
    </citation>
    <scope>NUCLEOTIDE SEQUENCE</scope>
    <source>
        <strain evidence="3">R3-111a-1</strain>
    </source>
</reference>
<feature type="transmembrane region" description="Helical" evidence="1">
    <location>
        <begin position="55"/>
        <end position="73"/>
    </location>
</feature>
<reference evidence="3" key="5">
    <citation type="submission" date="2018-04" db="UniProtKB">
        <authorList>
            <consortium name="EnsemblFungi"/>
        </authorList>
    </citation>
    <scope>IDENTIFICATION</scope>
    <source>
        <strain evidence="3">R3-111a-1</strain>
    </source>
</reference>
<dbReference type="RefSeq" id="XP_009223482.1">
    <property type="nucleotide sequence ID" value="XM_009225218.1"/>
</dbReference>
<dbReference type="EnsemblFungi" id="EJT73538">
    <property type="protein sequence ID" value="EJT73538"/>
    <property type="gene ID" value="GGTG_07394"/>
</dbReference>
<dbReference type="HOGENOM" id="CLU_2687969_0_0_1"/>
<evidence type="ECO:0000313" key="2">
    <source>
        <dbReference type="EMBL" id="EJT73538.1"/>
    </source>
</evidence>
<dbReference type="EMBL" id="GL385398">
    <property type="protein sequence ID" value="EJT73538.1"/>
    <property type="molecule type" value="Genomic_DNA"/>
</dbReference>
<organism evidence="2">
    <name type="scientific">Gaeumannomyces tritici (strain R3-111a-1)</name>
    <name type="common">Wheat and barley take-all root rot fungus</name>
    <name type="synonym">Gaeumannomyces graminis var. tritici</name>
    <dbReference type="NCBI Taxonomy" id="644352"/>
    <lineage>
        <taxon>Eukaryota</taxon>
        <taxon>Fungi</taxon>
        <taxon>Dikarya</taxon>
        <taxon>Ascomycota</taxon>
        <taxon>Pezizomycotina</taxon>
        <taxon>Sordariomycetes</taxon>
        <taxon>Sordariomycetidae</taxon>
        <taxon>Magnaporthales</taxon>
        <taxon>Magnaporthaceae</taxon>
        <taxon>Gaeumannomyces</taxon>
    </lineage>
</organism>
<evidence type="ECO:0000313" key="4">
    <source>
        <dbReference type="Proteomes" id="UP000006039"/>
    </source>
</evidence>
<name>J3P1J6_GAET3</name>
<evidence type="ECO:0000256" key="1">
    <source>
        <dbReference type="SAM" id="Phobius"/>
    </source>
</evidence>
<dbReference type="VEuPathDB" id="FungiDB:GGTG_07394"/>
<feature type="transmembrane region" description="Helical" evidence="1">
    <location>
        <begin position="21"/>
        <end position="49"/>
    </location>
</feature>